<dbReference type="Proteomes" id="UP000033054">
    <property type="component" value="Chromosome"/>
</dbReference>
<organism evidence="4 5">
    <name type="scientific">Spirosoma radiotolerans</name>
    <dbReference type="NCBI Taxonomy" id="1379870"/>
    <lineage>
        <taxon>Bacteria</taxon>
        <taxon>Pseudomonadati</taxon>
        <taxon>Bacteroidota</taxon>
        <taxon>Cytophagia</taxon>
        <taxon>Cytophagales</taxon>
        <taxon>Cytophagaceae</taxon>
        <taxon>Spirosoma</taxon>
    </lineage>
</organism>
<evidence type="ECO:0000313" key="5">
    <source>
        <dbReference type="Proteomes" id="UP000033054"/>
    </source>
</evidence>
<evidence type="ECO:0000256" key="1">
    <source>
        <dbReference type="PROSITE-ProRule" id="PRU00169"/>
    </source>
</evidence>
<dbReference type="InterPro" id="IPR001789">
    <property type="entry name" value="Sig_transdc_resp-reg_receiver"/>
</dbReference>
<dbReference type="SMART" id="SM00850">
    <property type="entry name" value="LytTR"/>
    <property type="match status" value="1"/>
</dbReference>
<dbReference type="GO" id="GO:0000156">
    <property type="term" value="F:phosphorelay response regulator activity"/>
    <property type="evidence" value="ECO:0007669"/>
    <property type="project" value="InterPro"/>
</dbReference>
<feature type="modified residue" description="4-aspartylphosphate" evidence="1">
    <location>
        <position position="56"/>
    </location>
</feature>
<dbReference type="EMBL" id="CP010429">
    <property type="protein sequence ID" value="AKD53802.1"/>
    <property type="molecule type" value="Genomic_DNA"/>
</dbReference>
<feature type="domain" description="Response regulatory" evidence="2">
    <location>
        <begin position="5"/>
        <end position="116"/>
    </location>
</feature>
<dbReference type="KEGG" id="srd:SD10_01680"/>
<proteinExistence type="predicted"/>
<feature type="domain" description="HTH LytTR-type" evidence="3">
    <location>
        <begin position="134"/>
        <end position="228"/>
    </location>
</feature>
<dbReference type="Gene3D" id="3.40.50.2300">
    <property type="match status" value="1"/>
</dbReference>
<dbReference type="SUPFAM" id="SSF52172">
    <property type="entry name" value="CheY-like"/>
    <property type="match status" value="1"/>
</dbReference>
<evidence type="ECO:0000313" key="4">
    <source>
        <dbReference type="EMBL" id="AKD53802.1"/>
    </source>
</evidence>
<dbReference type="PATRIC" id="fig|1379870.5.peg.367"/>
<dbReference type="RefSeq" id="WP_046375394.1">
    <property type="nucleotide sequence ID" value="NZ_CP010429.1"/>
</dbReference>
<protein>
    <recommendedName>
        <fullName evidence="6">LytTR family transcriptional regulator</fullName>
    </recommendedName>
</protein>
<evidence type="ECO:0008006" key="6">
    <source>
        <dbReference type="Google" id="ProtNLM"/>
    </source>
</evidence>
<dbReference type="PROSITE" id="PS50110">
    <property type="entry name" value="RESPONSE_REGULATORY"/>
    <property type="match status" value="1"/>
</dbReference>
<dbReference type="Pfam" id="PF04397">
    <property type="entry name" value="LytTR"/>
    <property type="match status" value="1"/>
</dbReference>
<dbReference type="InterPro" id="IPR007492">
    <property type="entry name" value="LytTR_DNA-bd_dom"/>
</dbReference>
<dbReference type="PANTHER" id="PTHR37299">
    <property type="entry name" value="TRANSCRIPTIONAL REGULATOR-RELATED"/>
    <property type="match status" value="1"/>
</dbReference>
<gene>
    <name evidence="4" type="ORF">SD10_01680</name>
</gene>
<dbReference type="InterPro" id="IPR046947">
    <property type="entry name" value="LytR-like"/>
</dbReference>
<evidence type="ECO:0000259" key="3">
    <source>
        <dbReference type="PROSITE" id="PS50930"/>
    </source>
</evidence>
<accession>A0A0E3V519</accession>
<evidence type="ECO:0000259" key="2">
    <source>
        <dbReference type="PROSITE" id="PS50110"/>
    </source>
</evidence>
<reference evidence="4 5" key="1">
    <citation type="journal article" date="2014" name="Curr. Microbiol.">
        <title>Spirosoma radiotolerans sp. nov., a gamma-radiation-resistant bacterium isolated from gamma ray-irradiated soil.</title>
        <authorList>
            <person name="Lee J.J."/>
            <person name="Srinivasan S."/>
            <person name="Lim S."/>
            <person name="Joe M."/>
            <person name="Im S."/>
            <person name="Bae S.I."/>
            <person name="Park K.R."/>
            <person name="Han J.H."/>
            <person name="Park S.H."/>
            <person name="Joo B.M."/>
            <person name="Park S.J."/>
            <person name="Kim M.K."/>
        </authorList>
    </citation>
    <scope>NUCLEOTIDE SEQUENCE [LARGE SCALE GENOMIC DNA]</scope>
    <source>
        <strain evidence="4 5">DG5A</strain>
    </source>
</reference>
<dbReference type="GO" id="GO:0003677">
    <property type="term" value="F:DNA binding"/>
    <property type="evidence" value="ECO:0007669"/>
    <property type="project" value="InterPro"/>
</dbReference>
<sequence>MINHTYLIVDDSPADVELLKHQLSLIPILKQVFVCGAVNEALAHLMTQPCHLLFLDLNLPGQLGIDWLRTSPHRPPVIVTTSSSDYALDCYDLEIVDYLVKPYTTDRLMRAISRTFDDKISKPRVDSQNIFLHVNRRLRKFNFHDIMYFEAFAAYTKIHTVSEVVVTSESISMLEDRLPSSQFIRIQKSYIINLDKLTTIEHRAVWLNETKLPVGQRFRETIGELFRSKSSKIDNIDWASHDA</sequence>
<dbReference type="PROSITE" id="PS50930">
    <property type="entry name" value="HTH_LYTTR"/>
    <property type="match status" value="1"/>
</dbReference>
<dbReference type="AlphaFoldDB" id="A0A0E3V519"/>
<dbReference type="STRING" id="1379870.SD10_01680"/>
<dbReference type="InterPro" id="IPR011006">
    <property type="entry name" value="CheY-like_superfamily"/>
</dbReference>
<dbReference type="Gene3D" id="2.40.50.1020">
    <property type="entry name" value="LytTr DNA-binding domain"/>
    <property type="match status" value="1"/>
</dbReference>
<dbReference type="OrthoDB" id="983052at2"/>
<name>A0A0E3V519_9BACT</name>
<dbReference type="Pfam" id="PF00072">
    <property type="entry name" value="Response_reg"/>
    <property type="match status" value="1"/>
</dbReference>
<keyword evidence="1" id="KW-0597">Phosphoprotein</keyword>
<keyword evidence="5" id="KW-1185">Reference proteome</keyword>
<dbReference type="HOGENOM" id="CLU_000445_14_1_10"/>
<dbReference type="PANTHER" id="PTHR37299:SF1">
    <property type="entry name" value="STAGE 0 SPORULATION PROTEIN A HOMOLOG"/>
    <property type="match status" value="1"/>
</dbReference>
<dbReference type="SMART" id="SM00448">
    <property type="entry name" value="REC"/>
    <property type="match status" value="1"/>
</dbReference>